<accession>A0A5E4MFU9</accession>
<gene>
    <name evidence="3" type="ORF">CINCED_3A020147</name>
</gene>
<evidence type="ECO:0000256" key="1">
    <source>
        <dbReference type="SAM" id="MobiDB-lite"/>
    </source>
</evidence>
<name>A0A5E4MFU9_9HEMI</name>
<feature type="compositionally biased region" description="Basic and acidic residues" evidence="1">
    <location>
        <begin position="63"/>
        <end position="86"/>
    </location>
</feature>
<proteinExistence type="predicted"/>
<dbReference type="EMBL" id="CABPRJ010000611">
    <property type="protein sequence ID" value="VVC31161.1"/>
    <property type="molecule type" value="Genomic_DNA"/>
</dbReference>
<organism evidence="3 4">
    <name type="scientific">Cinara cedri</name>
    <dbReference type="NCBI Taxonomy" id="506608"/>
    <lineage>
        <taxon>Eukaryota</taxon>
        <taxon>Metazoa</taxon>
        <taxon>Ecdysozoa</taxon>
        <taxon>Arthropoda</taxon>
        <taxon>Hexapoda</taxon>
        <taxon>Insecta</taxon>
        <taxon>Pterygota</taxon>
        <taxon>Neoptera</taxon>
        <taxon>Paraneoptera</taxon>
        <taxon>Hemiptera</taxon>
        <taxon>Sternorrhyncha</taxon>
        <taxon>Aphidomorpha</taxon>
        <taxon>Aphidoidea</taxon>
        <taxon>Aphididae</taxon>
        <taxon>Lachninae</taxon>
        <taxon>Cinara</taxon>
    </lineage>
</organism>
<feature type="chain" id="PRO_5022696565" evidence="2">
    <location>
        <begin position="24"/>
        <end position="142"/>
    </location>
</feature>
<dbReference type="AlphaFoldDB" id="A0A5E4MFU9"/>
<evidence type="ECO:0000256" key="2">
    <source>
        <dbReference type="SAM" id="SignalP"/>
    </source>
</evidence>
<keyword evidence="4" id="KW-1185">Reference proteome</keyword>
<reference evidence="3 4" key="1">
    <citation type="submission" date="2019-08" db="EMBL/GenBank/DDBJ databases">
        <authorList>
            <person name="Alioto T."/>
            <person name="Alioto T."/>
            <person name="Gomez Garrido J."/>
        </authorList>
    </citation>
    <scope>NUCLEOTIDE SEQUENCE [LARGE SCALE GENOMIC DNA]</scope>
</reference>
<dbReference type="Proteomes" id="UP000325440">
    <property type="component" value="Unassembled WGS sequence"/>
</dbReference>
<keyword evidence="2" id="KW-0732">Signal</keyword>
<protein>
    <submittedName>
        <fullName evidence="3">Uncharacterized protein</fullName>
    </submittedName>
</protein>
<evidence type="ECO:0000313" key="4">
    <source>
        <dbReference type="Proteomes" id="UP000325440"/>
    </source>
</evidence>
<feature type="region of interest" description="Disordered" evidence="1">
    <location>
        <begin position="42"/>
        <end position="100"/>
    </location>
</feature>
<feature type="signal peptide" evidence="2">
    <location>
        <begin position="1"/>
        <end position="23"/>
    </location>
</feature>
<evidence type="ECO:0000313" key="3">
    <source>
        <dbReference type="EMBL" id="VVC31161.1"/>
    </source>
</evidence>
<sequence length="142" mass="16707">MKFYMTIIISFVMAVVIIQNASCHTPDDEIDEPSLTHEYTPNNRLRNRNHNNNAGTIANVHVNKNEKQDDHQRDFRDQVHDKERSPNHNAVGYGEHENRKIYTQGENSSENGEVYDHVNNRINDVRRNYVDRTPIHPMDHYI</sequence>